<keyword evidence="6 11" id="KW-0798">TonB box</keyword>
<comment type="similarity">
    <text evidence="10 11">Belongs to the TonB-dependent receptor family.</text>
</comment>
<evidence type="ECO:0000256" key="4">
    <source>
        <dbReference type="ARBA" id="ARBA00022692"/>
    </source>
</evidence>
<organism evidence="15 16">
    <name type="scientific">Xanthocytophaga flava</name>
    <dbReference type="NCBI Taxonomy" id="3048013"/>
    <lineage>
        <taxon>Bacteria</taxon>
        <taxon>Pseudomonadati</taxon>
        <taxon>Bacteroidota</taxon>
        <taxon>Cytophagia</taxon>
        <taxon>Cytophagales</taxon>
        <taxon>Rhodocytophagaceae</taxon>
        <taxon>Xanthocytophaga</taxon>
    </lineage>
</organism>
<evidence type="ECO:0000313" key="15">
    <source>
        <dbReference type="EMBL" id="MDJ1479601.1"/>
    </source>
</evidence>
<evidence type="ECO:0000256" key="9">
    <source>
        <dbReference type="ARBA" id="ARBA00023237"/>
    </source>
</evidence>
<dbReference type="GO" id="GO:0015344">
    <property type="term" value="F:siderophore uptake transmembrane transporter activity"/>
    <property type="evidence" value="ECO:0007669"/>
    <property type="project" value="TreeGrafter"/>
</dbReference>
<keyword evidence="8 15" id="KW-0675">Receptor</keyword>
<dbReference type="Gene3D" id="2.170.130.10">
    <property type="entry name" value="TonB-dependent receptor, plug domain"/>
    <property type="match status" value="1"/>
</dbReference>
<evidence type="ECO:0000256" key="10">
    <source>
        <dbReference type="PROSITE-ProRule" id="PRU01360"/>
    </source>
</evidence>
<keyword evidence="2 10" id="KW-0813">Transport</keyword>
<keyword evidence="9 10" id="KW-0998">Cell outer membrane</keyword>
<name>A0AAE3QJ61_9BACT</name>
<keyword evidence="4 10" id="KW-0812">Transmembrane</keyword>
<reference evidence="15" key="1">
    <citation type="submission" date="2023-05" db="EMBL/GenBank/DDBJ databases">
        <authorList>
            <person name="Zhang X."/>
        </authorList>
    </citation>
    <scope>NUCLEOTIDE SEQUENCE</scope>
    <source>
        <strain evidence="15">YF14B1</strain>
    </source>
</reference>
<dbReference type="AlphaFoldDB" id="A0AAE3QJ61"/>
<evidence type="ECO:0000256" key="3">
    <source>
        <dbReference type="ARBA" id="ARBA00022452"/>
    </source>
</evidence>
<keyword evidence="3 10" id="KW-1134">Transmembrane beta strand</keyword>
<dbReference type="Pfam" id="PF07715">
    <property type="entry name" value="Plug"/>
    <property type="match status" value="1"/>
</dbReference>
<evidence type="ECO:0000256" key="11">
    <source>
        <dbReference type="RuleBase" id="RU003357"/>
    </source>
</evidence>
<evidence type="ECO:0000256" key="6">
    <source>
        <dbReference type="ARBA" id="ARBA00023077"/>
    </source>
</evidence>
<protein>
    <submittedName>
        <fullName evidence="15">TonB-dependent receptor</fullName>
    </submittedName>
</protein>
<keyword evidence="5 12" id="KW-0732">Signal</keyword>
<evidence type="ECO:0000259" key="14">
    <source>
        <dbReference type="Pfam" id="PF07715"/>
    </source>
</evidence>
<dbReference type="EMBL" id="JASJOS010000002">
    <property type="protein sequence ID" value="MDJ1479601.1"/>
    <property type="molecule type" value="Genomic_DNA"/>
</dbReference>
<evidence type="ECO:0000256" key="7">
    <source>
        <dbReference type="ARBA" id="ARBA00023136"/>
    </source>
</evidence>
<dbReference type="Gene3D" id="2.40.170.20">
    <property type="entry name" value="TonB-dependent receptor, beta-barrel domain"/>
    <property type="match status" value="1"/>
</dbReference>
<dbReference type="InterPro" id="IPR000531">
    <property type="entry name" value="Beta-barrel_TonB"/>
</dbReference>
<feature type="domain" description="TonB-dependent receptor plug" evidence="14">
    <location>
        <begin position="51"/>
        <end position="169"/>
    </location>
</feature>
<dbReference type="InterPro" id="IPR036942">
    <property type="entry name" value="Beta-barrel_TonB_sf"/>
</dbReference>
<dbReference type="GO" id="GO:0044718">
    <property type="term" value="P:siderophore transmembrane transport"/>
    <property type="evidence" value="ECO:0007669"/>
    <property type="project" value="TreeGrafter"/>
</dbReference>
<evidence type="ECO:0000259" key="13">
    <source>
        <dbReference type="Pfam" id="PF00593"/>
    </source>
</evidence>
<dbReference type="Proteomes" id="UP001241110">
    <property type="component" value="Unassembled WGS sequence"/>
</dbReference>
<sequence>MKKIFYSALLLSISFSAWAQDNAASNQYINMSLEELMNVQVESASKKSENLFDTPFSASVLTKEEIRKAGATSIMEALRLVPGVIVREQSNGNYDIHLRGLDNVPPSSFFMNSINSTTLVMIDNRPVYNYLQGGTYWETLPIDLNDVEKIEVVRGPAAAMYGPNAVSGVINIITQKNAGNIKNVQAVANAQYGSLNTLIANSSIGHQFTNKLSATISGNYQSRGRDVSYYDLKTNQTVDSPSKLTHNTITPLFAKPDRSMEKYGANAFINYKENNNIRFDLAAGLQGSEVQKVSAENTVTPMSVMRSNSTYADLKGVIYGLTSQVSYISGEQDPIIGQRGSKYAFSALDAAFEYEVKLKHLSIKPGYSYRKALYDDTKFWSAENSEGVLSGRYYITTHAASVRTEYNLFQDKVRLAGALRMDKFNYPDKWYLSYQLAGTFKPSDSHLFRVVYSRAFRSPFIYDNYINLALQANSEQVHSTTLVTGNKNLQQLQSDMVELGYRSKLASNLQLDLETYYIQTSNYTNLIVGQRQIQPGAPVQVTTYINVQNIPLTVNQWGTTLSLNYVHKQLQIKPFVSWQKTLLYDYSYYNNTADGAQTSDGSDPATNNINSGIGTTKTHKATPSVYGGAFINYQFNTKFNLNINPYFFTNQTLSHQNASYTVKSTAVDTYKVDAKVFVNAKFSYSPSKVVTIFVTGRNLLNKRSAEYFHTDAIGSMYLGGINLNLGSL</sequence>
<proteinExistence type="inferred from homology"/>
<feature type="domain" description="TonB-dependent receptor-like beta-barrel" evidence="13">
    <location>
        <begin position="219"/>
        <end position="699"/>
    </location>
</feature>
<dbReference type="SUPFAM" id="SSF56935">
    <property type="entry name" value="Porins"/>
    <property type="match status" value="1"/>
</dbReference>
<dbReference type="PANTHER" id="PTHR30069:SF29">
    <property type="entry name" value="HEMOGLOBIN AND HEMOGLOBIN-HAPTOGLOBIN-BINDING PROTEIN 1-RELATED"/>
    <property type="match status" value="1"/>
</dbReference>
<accession>A0AAE3QJ61</accession>
<evidence type="ECO:0000313" key="16">
    <source>
        <dbReference type="Proteomes" id="UP001241110"/>
    </source>
</evidence>
<evidence type="ECO:0000256" key="8">
    <source>
        <dbReference type="ARBA" id="ARBA00023170"/>
    </source>
</evidence>
<dbReference type="Pfam" id="PF00593">
    <property type="entry name" value="TonB_dep_Rec_b-barrel"/>
    <property type="match status" value="1"/>
</dbReference>
<feature type="signal peptide" evidence="12">
    <location>
        <begin position="1"/>
        <end position="19"/>
    </location>
</feature>
<keyword evidence="7 10" id="KW-0472">Membrane</keyword>
<dbReference type="InterPro" id="IPR037066">
    <property type="entry name" value="Plug_dom_sf"/>
</dbReference>
<dbReference type="InterPro" id="IPR012910">
    <property type="entry name" value="Plug_dom"/>
</dbReference>
<comment type="caution">
    <text evidence="15">The sequence shown here is derived from an EMBL/GenBank/DDBJ whole genome shotgun (WGS) entry which is preliminary data.</text>
</comment>
<dbReference type="PROSITE" id="PS52016">
    <property type="entry name" value="TONB_DEPENDENT_REC_3"/>
    <property type="match status" value="1"/>
</dbReference>
<dbReference type="PANTHER" id="PTHR30069">
    <property type="entry name" value="TONB-DEPENDENT OUTER MEMBRANE RECEPTOR"/>
    <property type="match status" value="1"/>
</dbReference>
<evidence type="ECO:0000256" key="2">
    <source>
        <dbReference type="ARBA" id="ARBA00022448"/>
    </source>
</evidence>
<dbReference type="GO" id="GO:0009279">
    <property type="term" value="C:cell outer membrane"/>
    <property type="evidence" value="ECO:0007669"/>
    <property type="project" value="UniProtKB-SubCell"/>
</dbReference>
<gene>
    <name evidence="15" type="ORF">QNI16_03835</name>
</gene>
<dbReference type="RefSeq" id="WP_313975941.1">
    <property type="nucleotide sequence ID" value="NZ_JASJOS010000002.1"/>
</dbReference>
<dbReference type="InterPro" id="IPR039426">
    <property type="entry name" value="TonB-dep_rcpt-like"/>
</dbReference>
<evidence type="ECO:0000256" key="1">
    <source>
        <dbReference type="ARBA" id="ARBA00004571"/>
    </source>
</evidence>
<comment type="subcellular location">
    <subcellularLocation>
        <location evidence="1 10">Cell outer membrane</location>
        <topology evidence="1 10">Multi-pass membrane protein</topology>
    </subcellularLocation>
</comment>
<evidence type="ECO:0000256" key="12">
    <source>
        <dbReference type="SAM" id="SignalP"/>
    </source>
</evidence>
<feature type="chain" id="PRO_5042030050" evidence="12">
    <location>
        <begin position="20"/>
        <end position="728"/>
    </location>
</feature>
<evidence type="ECO:0000256" key="5">
    <source>
        <dbReference type="ARBA" id="ARBA00022729"/>
    </source>
</evidence>